<dbReference type="InterPro" id="IPR029526">
    <property type="entry name" value="PGBD"/>
</dbReference>
<name>A0AAV4GPD5_9GAST</name>
<dbReference type="Proteomes" id="UP000762676">
    <property type="component" value="Unassembled WGS sequence"/>
</dbReference>
<gene>
    <name evidence="3" type="ORF">ElyMa_006068300</name>
</gene>
<organism evidence="3 4">
    <name type="scientific">Elysia marginata</name>
    <dbReference type="NCBI Taxonomy" id="1093978"/>
    <lineage>
        <taxon>Eukaryota</taxon>
        <taxon>Metazoa</taxon>
        <taxon>Spiralia</taxon>
        <taxon>Lophotrochozoa</taxon>
        <taxon>Mollusca</taxon>
        <taxon>Gastropoda</taxon>
        <taxon>Heterobranchia</taxon>
        <taxon>Euthyneura</taxon>
        <taxon>Panpulmonata</taxon>
        <taxon>Sacoglossa</taxon>
        <taxon>Placobranchoidea</taxon>
        <taxon>Plakobranchidae</taxon>
        <taxon>Elysia</taxon>
    </lineage>
</organism>
<sequence>MASIQESTQACMDDLSALRSALVQDDFAVVNQLRDKHQQRLQNELHGIASSFNSLVDDPIAKVLLAPLTATMSRKIRSSKGWQTVDLKTVESIVQYNKHMGGVDRHDHLRSNYTIQRPGHRWWKYFVWFLMDVALVNAYILYKTLKDKKISHTNNFVSL</sequence>
<proteinExistence type="predicted"/>
<dbReference type="Pfam" id="PF13843">
    <property type="entry name" value="DDE_Tnp_1_7"/>
    <property type="match status" value="1"/>
</dbReference>
<evidence type="ECO:0000259" key="2">
    <source>
        <dbReference type="Pfam" id="PF13843"/>
    </source>
</evidence>
<evidence type="ECO:0000313" key="3">
    <source>
        <dbReference type="EMBL" id="GFR87116.1"/>
    </source>
</evidence>
<dbReference type="AlphaFoldDB" id="A0AAV4GPD5"/>
<evidence type="ECO:0000256" key="1">
    <source>
        <dbReference type="SAM" id="Phobius"/>
    </source>
</evidence>
<protein>
    <submittedName>
        <fullName evidence="3">PiggyBac transposable element-derived protein 4-like</fullName>
    </submittedName>
</protein>
<comment type="caution">
    <text evidence="3">The sequence shown here is derived from an EMBL/GenBank/DDBJ whole genome shotgun (WGS) entry which is preliminary data.</text>
</comment>
<dbReference type="EMBL" id="BMAT01012162">
    <property type="protein sequence ID" value="GFR87116.1"/>
    <property type="molecule type" value="Genomic_DNA"/>
</dbReference>
<feature type="domain" description="PiggyBac transposable element-derived protein" evidence="2">
    <location>
        <begin position="74"/>
        <end position="139"/>
    </location>
</feature>
<feature type="transmembrane region" description="Helical" evidence="1">
    <location>
        <begin position="122"/>
        <end position="142"/>
    </location>
</feature>
<reference evidence="3 4" key="1">
    <citation type="journal article" date="2021" name="Elife">
        <title>Chloroplast acquisition without the gene transfer in kleptoplastic sea slugs, Plakobranchus ocellatus.</title>
        <authorList>
            <person name="Maeda T."/>
            <person name="Takahashi S."/>
            <person name="Yoshida T."/>
            <person name="Shimamura S."/>
            <person name="Takaki Y."/>
            <person name="Nagai Y."/>
            <person name="Toyoda A."/>
            <person name="Suzuki Y."/>
            <person name="Arimoto A."/>
            <person name="Ishii H."/>
            <person name="Satoh N."/>
            <person name="Nishiyama T."/>
            <person name="Hasebe M."/>
            <person name="Maruyama T."/>
            <person name="Minagawa J."/>
            <person name="Obokata J."/>
            <person name="Shigenobu S."/>
        </authorList>
    </citation>
    <scope>NUCLEOTIDE SEQUENCE [LARGE SCALE GENOMIC DNA]</scope>
</reference>
<keyword evidence="1" id="KW-0812">Transmembrane</keyword>
<keyword evidence="1" id="KW-1133">Transmembrane helix</keyword>
<keyword evidence="4" id="KW-1185">Reference proteome</keyword>
<dbReference type="PANTHER" id="PTHR46599">
    <property type="entry name" value="PIGGYBAC TRANSPOSABLE ELEMENT-DERIVED PROTEIN 4"/>
    <property type="match status" value="1"/>
</dbReference>
<dbReference type="PANTHER" id="PTHR46599:SF3">
    <property type="entry name" value="PIGGYBAC TRANSPOSABLE ELEMENT-DERIVED PROTEIN 4"/>
    <property type="match status" value="1"/>
</dbReference>
<accession>A0AAV4GPD5</accession>
<keyword evidence="1" id="KW-0472">Membrane</keyword>
<evidence type="ECO:0000313" key="4">
    <source>
        <dbReference type="Proteomes" id="UP000762676"/>
    </source>
</evidence>